<organism evidence="3 4">
    <name type="scientific">Aureimonas altamirensis</name>
    <dbReference type="NCBI Taxonomy" id="370622"/>
    <lineage>
        <taxon>Bacteria</taxon>
        <taxon>Pseudomonadati</taxon>
        <taxon>Pseudomonadota</taxon>
        <taxon>Alphaproteobacteria</taxon>
        <taxon>Hyphomicrobiales</taxon>
        <taxon>Aurantimonadaceae</taxon>
        <taxon>Aureimonas</taxon>
    </lineage>
</organism>
<dbReference type="CDD" id="cd00293">
    <property type="entry name" value="USP-like"/>
    <property type="match status" value="1"/>
</dbReference>
<gene>
    <name evidence="3" type="ORF">LA66_11565</name>
</gene>
<comment type="caution">
    <text evidence="3">The sequence shown here is derived from an EMBL/GenBank/DDBJ whole genome shotgun (WGS) entry which is preliminary data.</text>
</comment>
<dbReference type="STRING" id="370622.LA66_11565"/>
<dbReference type="EMBL" id="JRFJ01000003">
    <property type="protein sequence ID" value="KHJ54107.1"/>
    <property type="molecule type" value="Genomic_DNA"/>
</dbReference>
<dbReference type="PANTHER" id="PTHR46268:SF15">
    <property type="entry name" value="UNIVERSAL STRESS PROTEIN HP_0031"/>
    <property type="match status" value="1"/>
</dbReference>
<dbReference type="Gene3D" id="3.40.50.12370">
    <property type="match status" value="1"/>
</dbReference>
<dbReference type="SUPFAM" id="SSF52402">
    <property type="entry name" value="Adenine nucleotide alpha hydrolases-like"/>
    <property type="match status" value="1"/>
</dbReference>
<dbReference type="Proteomes" id="UP000030826">
    <property type="component" value="Unassembled WGS sequence"/>
</dbReference>
<name>A0A0B1Q5D1_9HYPH</name>
<dbReference type="InterPro" id="IPR006016">
    <property type="entry name" value="UspA"/>
</dbReference>
<dbReference type="InterPro" id="IPR006015">
    <property type="entry name" value="Universal_stress_UspA"/>
</dbReference>
<dbReference type="AlphaFoldDB" id="A0A0B1Q5D1"/>
<evidence type="ECO:0000313" key="4">
    <source>
        <dbReference type="Proteomes" id="UP000030826"/>
    </source>
</evidence>
<reference evidence="3 4" key="1">
    <citation type="submission" date="2014-09" db="EMBL/GenBank/DDBJ databases">
        <title>Isolation and characterization of Aurantimonas altamirensis ON-56566 from clinical sample following a dog bite.</title>
        <authorList>
            <person name="Eshaghi A."/>
            <person name="Li A."/>
            <person name="Shahinas D."/>
            <person name="Bahn P."/>
            <person name="Kus J.V."/>
            <person name="Patel S.N."/>
        </authorList>
    </citation>
    <scope>NUCLEOTIDE SEQUENCE [LARGE SCALE GENOMIC DNA]</scope>
    <source>
        <strain evidence="3 4">ON-56566</strain>
    </source>
</reference>
<dbReference type="RefSeq" id="WP_039194222.1">
    <property type="nucleotide sequence ID" value="NZ_JRFJ01000003.1"/>
</dbReference>
<dbReference type="Pfam" id="PF00582">
    <property type="entry name" value="Usp"/>
    <property type="match status" value="1"/>
</dbReference>
<sequence length="282" mass="29845">MSPAYKTVMLTLLPEADARNAASPATAMAIAITSHFEGRLTIDFLSPQPAWIPYSLVTDMPGQMLAEQTRKLEAQAHASMDLAAGAARQAGIHPETQLISLDFLALVGRAALRAQLQDVVVVDAGGSSLRDEREIVEALLFRSGRPVIRVPAASAGKLPSKVLVAWDGSVPAVRAVREALPMLHLADEVQIVTVRGEKDVSNIQPAEKLVGYLSAHGVAASETVLTAARRNVADALRNHALDEGAELLVMGAYAHSRMQQAVLGGVTSALLNDSPIPLLLAH</sequence>
<evidence type="ECO:0000256" key="1">
    <source>
        <dbReference type="ARBA" id="ARBA00008791"/>
    </source>
</evidence>
<evidence type="ECO:0000259" key="2">
    <source>
        <dbReference type="Pfam" id="PF00582"/>
    </source>
</evidence>
<evidence type="ECO:0000313" key="3">
    <source>
        <dbReference type="EMBL" id="KHJ54107.1"/>
    </source>
</evidence>
<comment type="similarity">
    <text evidence="1">Belongs to the universal stress protein A family.</text>
</comment>
<protein>
    <recommendedName>
        <fullName evidence="2">UspA domain-containing protein</fullName>
    </recommendedName>
</protein>
<feature type="domain" description="UspA" evidence="2">
    <location>
        <begin position="161"/>
        <end position="281"/>
    </location>
</feature>
<dbReference type="PANTHER" id="PTHR46268">
    <property type="entry name" value="STRESS RESPONSE PROTEIN NHAX"/>
    <property type="match status" value="1"/>
</dbReference>
<accession>A0A0B1Q5D1</accession>
<dbReference type="PRINTS" id="PR01438">
    <property type="entry name" value="UNVRSLSTRESS"/>
</dbReference>
<proteinExistence type="inferred from homology"/>